<proteinExistence type="predicted"/>
<dbReference type="EMBL" id="CABFNP030000464">
    <property type="protein sequence ID" value="CAI6026180.1"/>
    <property type="molecule type" value="Genomic_DNA"/>
</dbReference>
<feature type="chain" id="PRO_5041273615" evidence="2">
    <location>
        <begin position="17"/>
        <end position="327"/>
    </location>
</feature>
<reference evidence="3" key="1">
    <citation type="submission" date="2023-01" db="EMBL/GenBank/DDBJ databases">
        <authorList>
            <person name="Piombo E."/>
        </authorList>
    </citation>
    <scope>NUCLEOTIDE SEQUENCE</scope>
</reference>
<organism evidence="3 4">
    <name type="scientific">Clonostachys chloroleuca</name>
    <dbReference type="NCBI Taxonomy" id="1926264"/>
    <lineage>
        <taxon>Eukaryota</taxon>
        <taxon>Fungi</taxon>
        <taxon>Dikarya</taxon>
        <taxon>Ascomycota</taxon>
        <taxon>Pezizomycotina</taxon>
        <taxon>Sordariomycetes</taxon>
        <taxon>Hypocreomycetidae</taxon>
        <taxon>Hypocreales</taxon>
        <taxon>Bionectriaceae</taxon>
        <taxon>Clonostachys</taxon>
    </lineage>
</organism>
<dbReference type="AlphaFoldDB" id="A0AA35LQE6"/>
<keyword evidence="2" id="KW-0732">Signal</keyword>
<feature type="compositionally biased region" description="Polar residues" evidence="1">
    <location>
        <begin position="273"/>
        <end position="294"/>
    </location>
</feature>
<keyword evidence="4" id="KW-1185">Reference proteome</keyword>
<protein>
    <submittedName>
        <fullName evidence="3">Uncharacterized protein</fullName>
    </submittedName>
</protein>
<evidence type="ECO:0000256" key="1">
    <source>
        <dbReference type="SAM" id="MobiDB-lite"/>
    </source>
</evidence>
<feature type="region of interest" description="Disordered" evidence="1">
    <location>
        <begin position="71"/>
        <end position="162"/>
    </location>
</feature>
<sequence>MKFLNLALAALPMASAVNVRANSTPVSSSLATPTPASSSINSCEGPHTFIPLSSGRATPVSSSVRASSVATSAAPANTLIGGGNTEPYCPPKDDIPNGFIPIGGTSRPVSSPTSKPSTPSATGTASTSAGANGDGKSSTKATAGTGSVPTQTSGKPAITDLPLSTSTYTATQTYTITKCPPEVTNCPVGSVTTATVTQYTTYCPAISTPLTYTVTTTVACKSCQGGHTTTPVTVTIVPAPSSSKSSSTATLGGNSPVAPSSVPGALSPSSSVNRPGSNGTVTSAQPSGNATATGNRPVASGPTSGAASWGIQGLFTIAAGALVAALL</sequence>
<accession>A0AA35LQE6</accession>
<feature type="compositionally biased region" description="Low complexity" evidence="1">
    <location>
        <begin position="255"/>
        <end position="272"/>
    </location>
</feature>
<evidence type="ECO:0000256" key="2">
    <source>
        <dbReference type="SAM" id="SignalP"/>
    </source>
</evidence>
<gene>
    <name evidence="3" type="ORF">CCHLO57077_00013986</name>
</gene>
<feature type="compositionally biased region" description="Polar residues" evidence="1">
    <location>
        <begin position="136"/>
        <end position="154"/>
    </location>
</feature>
<feature type="compositionally biased region" description="Low complexity" evidence="1">
    <location>
        <begin position="105"/>
        <end position="135"/>
    </location>
</feature>
<feature type="signal peptide" evidence="2">
    <location>
        <begin position="1"/>
        <end position="16"/>
    </location>
</feature>
<evidence type="ECO:0000313" key="4">
    <source>
        <dbReference type="Proteomes" id="UP001160390"/>
    </source>
</evidence>
<feature type="region of interest" description="Disordered" evidence="1">
    <location>
        <begin position="237"/>
        <end position="305"/>
    </location>
</feature>
<name>A0AA35LQE6_9HYPO</name>
<comment type="caution">
    <text evidence="3">The sequence shown here is derived from an EMBL/GenBank/DDBJ whole genome shotgun (WGS) entry which is preliminary data.</text>
</comment>
<feature type="compositionally biased region" description="Low complexity" evidence="1">
    <location>
        <begin position="237"/>
        <end position="247"/>
    </location>
</feature>
<dbReference type="Proteomes" id="UP001160390">
    <property type="component" value="Unassembled WGS sequence"/>
</dbReference>
<evidence type="ECO:0000313" key="3">
    <source>
        <dbReference type="EMBL" id="CAI6026180.1"/>
    </source>
</evidence>